<evidence type="ECO:0000256" key="1">
    <source>
        <dbReference type="SAM" id="MobiDB-lite"/>
    </source>
</evidence>
<sequence length="112" mass="12701">MRNHRHANHFFLPIHASGQPCQVQRLFRKVGYTAYFGVDHQNMELEGDPAGLHLKEQLEVGPFVNQPRFRTRSTCDRSRGHSPVLVEMHHPHVAGASNVAARSPPHPVVRSR</sequence>
<gene>
    <name evidence="2" type="ORF">CSSPJE1EN1_LOCUS15281</name>
</gene>
<evidence type="ECO:0000313" key="2">
    <source>
        <dbReference type="EMBL" id="CAK9269803.1"/>
    </source>
</evidence>
<name>A0ABP0WVZ6_9BRYO</name>
<reference evidence="2" key="1">
    <citation type="submission" date="2024-02" db="EMBL/GenBank/DDBJ databases">
        <authorList>
            <consortium name="ELIXIR-Norway"/>
            <consortium name="Elixir Norway"/>
        </authorList>
    </citation>
    <scope>NUCLEOTIDE SEQUENCE</scope>
</reference>
<dbReference type="Proteomes" id="UP001497444">
    <property type="component" value="Chromosome 3"/>
</dbReference>
<organism evidence="2 3">
    <name type="scientific">Sphagnum jensenii</name>
    <dbReference type="NCBI Taxonomy" id="128206"/>
    <lineage>
        <taxon>Eukaryota</taxon>
        <taxon>Viridiplantae</taxon>
        <taxon>Streptophyta</taxon>
        <taxon>Embryophyta</taxon>
        <taxon>Bryophyta</taxon>
        <taxon>Sphagnophytina</taxon>
        <taxon>Sphagnopsida</taxon>
        <taxon>Sphagnales</taxon>
        <taxon>Sphagnaceae</taxon>
        <taxon>Sphagnum</taxon>
    </lineage>
</organism>
<accession>A0ABP0WVZ6</accession>
<feature type="region of interest" description="Disordered" evidence="1">
    <location>
        <begin position="91"/>
        <end position="112"/>
    </location>
</feature>
<protein>
    <submittedName>
        <fullName evidence="2">Uncharacterized protein</fullName>
    </submittedName>
</protein>
<dbReference type="EMBL" id="OZ020098">
    <property type="protein sequence ID" value="CAK9269803.1"/>
    <property type="molecule type" value="Genomic_DNA"/>
</dbReference>
<keyword evidence="3" id="KW-1185">Reference proteome</keyword>
<proteinExistence type="predicted"/>
<evidence type="ECO:0000313" key="3">
    <source>
        <dbReference type="Proteomes" id="UP001497444"/>
    </source>
</evidence>